<organism evidence="8 9">
    <name type="scientific">Candidatus Amphirhobacter heronislandensis</name>
    <dbReference type="NCBI Taxonomy" id="1732024"/>
    <lineage>
        <taxon>Bacteria</taxon>
        <taxon>Pseudomonadati</taxon>
        <taxon>Pseudomonadota</taxon>
        <taxon>Gammaproteobacteria</taxon>
        <taxon>Candidatus Tethybacterales</taxon>
        <taxon>Candidatus Tethybacteraceae</taxon>
        <taxon>Candidatus Amphirhobacter</taxon>
    </lineage>
</organism>
<keyword evidence="8" id="KW-0560">Oxidoreductase</keyword>
<evidence type="ECO:0000256" key="2">
    <source>
        <dbReference type="ARBA" id="ARBA00022692"/>
    </source>
</evidence>
<feature type="transmembrane region" description="Helical" evidence="5">
    <location>
        <begin position="444"/>
        <end position="465"/>
    </location>
</feature>
<evidence type="ECO:0000256" key="6">
    <source>
        <dbReference type="RuleBase" id="RU000320"/>
    </source>
</evidence>
<feature type="transmembrane region" description="Helical" evidence="5">
    <location>
        <begin position="125"/>
        <end position="144"/>
    </location>
</feature>
<keyword evidence="5" id="KW-1003">Cell membrane</keyword>
<evidence type="ECO:0000313" key="8">
    <source>
        <dbReference type="EMBL" id="MBF2735291.1"/>
    </source>
</evidence>
<comment type="similarity">
    <text evidence="5">Belongs to the complex I subunit 2 family.</text>
</comment>
<dbReference type="EMBL" id="JADHEI010000033">
    <property type="protein sequence ID" value="MBF2735291.1"/>
    <property type="molecule type" value="Genomic_DNA"/>
</dbReference>
<feature type="transmembrane region" description="Helical" evidence="5">
    <location>
        <begin position="200"/>
        <end position="225"/>
    </location>
</feature>
<feature type="transmembrane region" description="Helical" evidence="5">
    <location>
        <begin position="101"/>
        <end position="119"/>
    </location>
</feature>
<name>A0A930UHN8_9GAMM</name>
<keyword evidence="5" id="KW-0830">Ubiquinone</keyword>
<dbReference type="PANTHER" id="PTHR22773">
    <property type="entry name" value="NADH DEHYDROGENASE"/>
    <property type="match status" value="1"/>
</dbReference>
<keyword evidence="2 5" id="KW-0812">Transmembrane</keyword>
<keyword evidence="5" id="KW-0813">Transport</keyword>
<keyword evidence="3 5" id="KW-1133">Transmembrane helix</keyword>
<feature type="transmembrane region" description="Helical" evidence="5">
    <location>
        <begin position="34"/>
        <end position="54"/>
    </location>
</feature>
<dbReference type="PRINTS" id="PR01434">
    <property type="entry name" value="NADHDHGNASE5"/>
</dbReference>
<gene>
    <name evidence="5 8" type="primary">nuoN</name>
    <name evidence="8" type="ORF">ISN26_04295</name>
</gene>
<dbReference type="GO" id="GO:0048038">
    <property type="term" value="F:quinone binding"/>
    <property type="evidence" value="ECO:0007669"/>
    <property type="project" value="UniProtKB-KW"/>
</dbReference>
<dbReference type="EC" id="7.1.1.-" evidence="5"/>
<accession>A0A930UHN8</accession>
<keyword evidence="5" id="KW-0874">Quinone</keyword>
<feature type="transmembrane region" description="Helical" evidence="5">
    <location>
        <begin position="6"/>
        <end position="27"/>
    </location>
</feature>
<feature type="transmembrane region" description="Helical" evidence="5">
    <location>
        <begin position="364"/>
        <end position="388"/>
    </location>
</feature>
<evidence type="ECO:0000256" key="3">
    <source>
        <dbReference type="ARBA" id="ARBA00022989"/>
    </source>
</evidence>
<keyword evidence="5" id="KW-0520">NAD</keyword>
<dbReference type="InterPro" id="IPR001750">
    <property type="entry name" value="ND/Mrp_TM"/>
</dbReference>
<dbReference type="NCBIfam" id="TIGR01770">
    <property type="entry name" value="NDH_I_N"/>
    <property type="match status" value="1"/>
</dbReference>
<evidence type="ECO:0000259" key="7">
    <source>
        <dbReference type="Pfam" id="PF00361"/>
    </source>
</evidence>
<keyword evidence="9" id="KW-1185">Reference proteome</keyword>
<dbReference type="HAMAP" id="MF_00445">
    <property type="entry name" value="NDH1_NuoN_1"/>
    <property type="match status" value="1"/>
</dbReference>
<feature type="domain" description="NADH:quinone oxidoreductase/Mrp antiporter transmembrane" evidence="7">
    <location>
        <begin position="121"/>
        <end position="410"/>
    </location>
</feature>
<dbReference type="AlphaFoldDB" id="A0A930UHN8"/>
<evidence type="ECO:0000256" key="5">
    <source>
        <dbReference type="HAMAP-Rule" id="MF_00445"/>
    </source>
</evidence>
<keyword evidence="5" id="KW-1278">Translocase</keyword>
<reference evidence="8" key="1">
    <citation type="submission" date="2020-10" db="EMBL/GenBank/DDBJ databases">
        <title>An improved Amphimedon queenslandica hologenome assembly reveals how three proteobacterial symbionts can extend the metabolic phenotypic of their marine sponge host.</title>
        <authorList>
            <person name="Degnan B."/>
            <person name="Degnan S."/>
            <person name="Xiang X."/>
        </authorList>
    </citation>
    <scope>NUCLEOTIDE SEQUENCE</scope>
    <source>
        <strain evidence="8">AqS2</strain>
    </source>
</reference>
<dbReference type="InterPro" id="IPR010096">
    <property type="entry name" value="NADH-Q_OxRdtase_suN/2"/>
</dbReference>
<comment type="subunit">
    <text evidence="5">NDH-1 is composed of 14 different subunits. Subunits NuoA, H, J, K, L, M, N constitute the membrane sector of the complex.</text>
</comment>
<dbReference type="Pfam" id="PF00361">
    <property type="entry name" value="Proton_antipo_M"/>
    <property type="match status" value="1"/>
</dbReference>
<dbReference type="GO" id="GO:0008137">
    <property type="term" value="F:NADH dehydrogenase (ubiquinone) activity"/>
    <property type="evidence" value="ECO:0007669"/>
    <property type="project" value="InterPro"/>
</dbReference>
<dbReference type="GO" id="GO:0042773">
    <property type="term" value="P:ATP synthesis coupled electron transport"/>
    <property type="evidence" value="ECO:0007669"/>
    <property type="project" value="InterPro"/>
</dbReference>
<proteinExistence type="inferred from homology"/>
<feature type="transmembrane region" description="Helical" evidence="5">
    <location>
        <begin position="400"/>
        <end position="423"/>
    </location>
</feature>
<comment type="catalytic activity">
    <reaction evidence="5">
        <text>a quinone + NADH + 5 H(+)(in) = a quinol + NAD(+) + 4 H(+)(out)</text>
        <dbReference type="Rhea" id="RHEA:57888"/>
        <dbReference type="ChEBI" id="CHEBI:15378"/>
        <dbReference type="ChEBI" id="CHEBI:24646"/>
        <dbReference type="ChEBI" id="CHEBI:57540"/>
        <dbReference type="ChEBI" id="CHEBI:57945"/>
        <dbReference type="ChEBI" id="CHEBI:132124"/>
    </reaction>
</comment>
<dbReference type="NCBIfam" id="NF004442">
    <property type="entry name" value="PRK05777.1-5"/>
    <property type="match status" value="1"/>
</dbReference>
<feature type="transmembrane region" description="Helical" evidence="5">
    <location>
        <begin position="269"/>
        <end position="288"/>
    </location>
</feature>
<protein>
    <recommendedName>
        <fullName evidence="5">NADH-quinone oxidoreductase subunit N</fullName>
        <ecNumber evidence="5">7.1.1.-</ecNumber>
    </recommendedName>
    <alternativeName>
        <fullName evidence="5">NADH dehydrogenase I subunit N</fullName>
    </alternativeName>
    <alternativeName>
        <fullName evidence="5">NDH-1 subunit N</fullName>
    </alternativeName>
</protein>
<feature type="transmembrane region" description="Helical" evidence="5">
    <location>
        <begin position="66"/>
        <end position="89"/>
    </location>
</feature>
<dbReference type="Proteomes" id="UP000604381">
    <property type="component" value="Unassembled WGS sequence"/>
</dbReference>
<feature type="transmembrane region" description="Helical" evidence="5">
    <location>
        <begin position="156"/>
        <end position="180"/>
    </location>
</feature>
<dbReference type="GO" id="GO:0005886">
    <property type="term" value="C:plasma membrane"/>
    <property type="evidence" value="ECO:0007669"/>
    <property type="project" value="UniProtKB-SubCell"/>
</dbReference>
<evidence type="ECO:0000256" key="4">
    <source>
        <dbReference type="ARBA" id="ARBA00023136"/>
    </source>
</evidence>
<sequence length="474" mass="48948">MAELNLGAAAPELFLFLGGCALLLLATTRLSGRLLLHGANLILAGAALLLWLAWPAEIGAAFSGLYEVSALTAMLQMGILLATIGALSYSGDYLAQRGMLTGEYLALGLFAATGMLLLAAARHLLALYLGLELMSLSLYAMIALRRDDVRAIEAALKYFVLGAIASGLLLYGISLVYAATLQLELPAVAAAAADAEARGVLLAGLAFIVAGAAFKLGAAPFHMWLPDVYDGAPTAATMFIGGAPKIAAYALAIRLLAGGLEPLVEEWSGLLASLAVASLGVGNVIAIAQTSVKRMLAYSAISHMGFLLTGIVAGSEEGYAAAMFYAFVYALMSIGGFGMLALLSRADAEFEMLADVKGLAKRNPAAAALTLILMLSMAGIPPLAGFYAKLAVWSAAVGAGWTWLAVVAGLFSVVGAFYYLRVVKLMYFDAPDGDAPAVALRGPYLLLAAANGLLIILLGLFPGGLLRACQLAFG</sequence>
<dbReference type="GO" id="GO:0012505">
    <property type="term" value="C:endomembrane system"/>
    <property type="evidence" value="ECO:0007669"/>
    <property type="project" value="UniProtKB-SubCell"/>
</dbReference>
<feature type="transmembrane region" description="Helical" evidence="5">
    <location>
        <begin position="319"/>
        <end position="343"/>
    </location>
</feature>
<comment type="caution">
    <text evidence="8">The sequence shown here is derived from an EMBL/GenBank/DDBJ whole genome shotgun (WGS) entry which is preliminary data.</text>
</comment>
<evidence type="ECO:0000313" key="9">
    <source>
        <dbReference type="Proteomes" id="UP000604381"/>
    </source>
</evidence>
<comment type="subcellular location">
    <subcellularLocation>
        <location evidence="5">Cell membrane</location>
        <topology evidence="5">Multi-pass membrane protein</topology>
    </subcellularLocation>
    <subcellularLocation>
        <location evidence="1">Endomembrane system</location>
        <topology evidence="1">Multi-pass membrane protein</topology>
    </subcellularLocation>
    <subcellularLocation>
        <location evidence="6">Membrane</location>
        <topology evidence="6">Multi-pass membrane protein</topology>
    </subcellularLocation>
</comment>
<dbReference type="GO" id="GO:0050136">
    <property type="term" value="F:NADH dehydrogenase (quinone) (non-electrogenic) activity"/>
    <property type="evidence" value="ECO:0007669"/>
    <property type="project" value="UniProtKB-UniRule"/>
</dbReference>
<keyword evidence="4 5" id="KW-0472">Membrane</keyword>
<comment type="function">
    <text evidence="5">NDH-1 shuttles electrons from NADH, via FMN and iron-sulfur (Fe-S) centers, to quinones in the respiratory chain. The immediate electron acceptor for the enzyme in this species is believed to be ubiquinone. Couples the redox reaction to proton translocation (for every two electrons transferred, four hydrogen ions are translocated across the cytoplasmic membrane), and thus conserves the redox energy in a proton gradient.</text>
</comment>
<feature type="transmembrane region" description="Helical" evidence="5">
    <location>
        <begin position="237"/>
        <end position="257"/>
    </location>
</feature>
<feature type="transmembrane region" description="Helical" evidence="5">
    <location>
        <begin position="295"/>
        <end position="313"/>
    </location>
</feature>
<evidence type="ECO:0000256" key="1">
    <source>
        <dbReference type="ARBA" id="ARBA00004127"/>
    </source>
</evidence>